<keyword evidence="3" id="KW-1185">Reference proteome</keyword>
<evidence type="ECO:0000313" key="2">
    <source>
        <dbReference type="EMBL" id="KKJ01618.1"/>
    </source>
</evidence>
<dbReference type="Gene3D" id="3.40.50.2000">
    <property type="entry name" value="Glycogen Phosphorylase B"/>
    <property type="match status" value="1"/>
</dbReference>
<dbReference type="Proteomes" id="UP000034681">
    <property type="component" value="Unassembled WGS sequence"/>
</dbReference>
<protein>
    <recommendedName>
        <fullName evidence="1">Glycosyl transferase family 28 C-terminal domain-containing protein</fullName>
    </recommendedName>
</protein>
<dbReference type="eggNOG" id="COG4671">
    <property type="taxonomic scope" value="Bacteria"/>
</dbReference>
<dbReference type="OrthoDB" id="978683at2"/>
<gene>
    <name evidence="2" type="ORF">PROH_00810</name>
</gene>
<dbReference type="RefSeq" id="WP_017713542.1">
    <property type="nucleotide sequence ID" value="NZ_KB235941.1"/>
</dbReference>
<dbReference type="SUPFAM" id="SSF53756">
    <property type="entry name" value="UDP-Glycosyltransferase/glycogen phosphorylase"/>
    <property type="match status" value="1"/>
</dbReference>
<dbReference type="EMBL" id="AJTX02000002">
    <property type="protein sequence ID" value="KKJ01618.1"/>
    <property type="molecule type" value="Genomic_DNA"/>
</dbReference>
<comment type="caution">
    <text evidence="2">The sequence shown here is derived from an EMBL/GenBank/DDBJ whole genome shotgun (WGS) entry which is preliminary data.</text>
</comment>
<evidence type="ECO:0000313" key="3">
    <source>
        <dbReference type="Proteomes" id="UP000034681"/>
    </source>
</evidence>
<proteinExistence type="predicted"/>
<sequence length="366" mass="40616">MLSRRWLFYAVNGLGLGHLTRTLALARQLRRRSPQSQFLFLTTSEADGILWQEGFASVKLPSRMAAKPSGLRYGSYNRLIHTVVVNTIAAFQPHVLVVDTFPAGSAQELLPVLRWDGKRVFIYREQKAEVCTDPWFQQLLALYDQILIPHSPGELELPLPPDVPVQWTGPMVVRDRSEALDPQAACDRLGLPRDRPLIYVGFGGGGDPDYGSLLQWVLTQAPDFPQWQFVAAQPPLGRLNLDILPQSPNISMIRYYPLAECWSAFQGAISAAGYNTVAELLHHQVPTLWVPLKRGVDAQDQRVDRLVAQGWGWRVDPQDTTALEMALQALTDTGARSAKRHALATLDQGNGAIVAADTLCSWLGLP</sequence>
<dbReference type="Pfam" id="PF04101">
    <property type="entry name" value="Glyco_tran_28_C"/>
    <property type="match status" value="1"/>
</dbReference>
<dbReference type="InterPro" id="IPR007235">
    <property type="entry name" value="Glyco_trans_28_C"/>
</dbReference>
<accession>A0A0M2Q2Y1</accession>
<dbReference type="AlphaFoldDB" id="A0A0M2Q2Y1"/>
<dbReference type="GO" id="GO:0016758">
    <property type="term" value="F:hexosyltransferase activity"/>
    <property type="evidence" value="ECO:0007669"/>
    <property type="project" value="InterPro"/>
</dbReference>
<reference evidence="2" key="1">
    <citation type="submission" date="2012-04" db="EMBL/GenBank/DDBJ databases">
        <authorList>
            <person name="Borisov I.G."/>
            <person name="Ivanikova N.V."/>
            <person name="Pinevich A.V."/>
        </authorList>
    </citation>
    <scope>NUCLEOTIDE SEQUENCE</scope>
    <source>
        <strain evidence="2">CALU 1027</strain>
    </source>
</reference>
<feature type="domain" description="Glycosyl transferase family 28 C-terminal" evidence="1">
    <location>
        <begin position="248"/>
        <end position="338"/>
    </location>
</feature>
<evidence type="ECO:0000259" key="1">
    <source>
        <dbReference type="Pfam" id="PF04101"/>
    </source>
</evidence>
<name>A0A0M2Q2Y1_PROHO</name>
<dbReference type="PANTHER" id="PTHR21015:SF22">
    <property type="entry name" value="GLYCOSYLTRANSFERASE"/>
    <property type="match status" value="1"/>
</dbReference>
<organism evidence="2 3">
    <name type="scientific">Prochlorothrix hollandica PCC 9006 = CALU 1027</name>
    <dbReference type="NCBI Taxonomy" id="317619"/>
    <lineage>
        <taxon>Bacteria</taxon>
        <taxon>Bacillati</taxon>
        <taxon>Cyanobacteriota</taxon>
        <taxon>Cyanophyceae</taxon>
        <taxon>Prochlorotrichales</taxon>
        <taxon>Prochlorotrichaceae</taxon>
        <taxon>Prochlorothrix</taxon>
    </lineage>
</organism>
<dbReference type="PANTHER" id="PTHR21015">
    <property type="entry name" value="UDP-N-ACETYLGLUCOSAMINE--N-ACETYLMURAMYL-(PENTAPEPTIDE) PYROPHOSPHORYL-UNDECAPRENOL N-ACETYLGLUCOSAMINE TRANSFERASE 1"/>
    <property type="match status" value="1"/>
</dbReference>
<dbReference type="STRING" id="317619.GCA_000332315_03320"/>